<keyword evidence="7" id="KW-0482">Metalloprotease</keyword>
<dbReference type="PATRIC" id="fig|1603606.3.peg.2982"/>
<dbReference type="EMBL" id="CP010802">
    <property type="protein sequence ID" value="ALC17493.1"/>
    <property type="molecule type" value="Genomic_DNA"/>
</dbReference>
<feature type="domain" description="Peptidase M16C associated" evidence="9">
    <location>
        <begin position="471"/>
        <end position="718"/>
    </location>
</feature>
<evidence type="ECO:0000256" key="5">
    <source>
        <dbReference type="ARBA" id="ARBA00022801"/>
    </source>
</evidence>
<evidence type="ECO:0000256" key="3">
    <source>
        <dbReference type="ARBA" id="ARBA00022670"/>
    </source>
</evidence>
<organism evidence="10 11">
    <name type="scientific">Desulfuromonas soudanensis</name>
    <dbReference type="NCBI Taxonomy" id="1603606"/>
    <lineage>
        <taxon>Bacteria</taxon>
        <taxon>Pseudomonadati</taxon>
        <taxon>Thermodesulfobacteriota</taxon>
        <taxon>Desulfuromonadia</taxon>
        <taxon>Desulfuromonadales</taxon>
        <taxon>Desulfuromonadaceae</taxon>
        <taxon>Desulfuromonas</taxon>
    </lineage>
</organism>
<dbReference type="SUPFAM" id="SSF63411">
    <property type="entry name" value="LuxS/MPP-like metallohydrolase"/>
    <property type="match status" value="4"/>
</dbReference>
<dbReference type="FunFam" id="3.30.830.10:FF:000011">
    <property type="entry name" value="Presequence protease, mitochondrial"/>
    <property type="match status" value="1"/>
</dbReference>
<dbReference type="Pfam" id="PF22516">
    <property type="entry name" value="PreP_C"/>
    <property type="match status" value="1"/>
</dbReference>
<comment type="similarity">
    <text evidence="2 8">Belongs to the peptidase M16 family.</text>
</comment>
<dbReference type="Pfam" id="PF00675">
    <property type="entry name" value="Peptidase_M16"/>
    <property type="match status" value="1"/>
</dbReference>
<keyword evidence="3" id="KW-0645">Protease</keyword>
<dbReference type="PANTHER" id="PTHR43016:SF13">
    <property type="entry name" value="PRESEQUENCE PROTEASE, MITOCHONDRIAL"/>
    <property type="match status" value="1"/>
</dbReference>
<evidence type="ECO:0000256" key="1">
    <source>
        <dbReference type="ARBA" id="ARBA00001947"/>
    </source>
</evidence>
<dbReference type="Pfam" id="PF05193">
    <property type="entry name" value="Peptidase_M16_C"/>
    <property type="match status" value="1"/>
</dbReference>
<dbReference type="Gene3D" id="3.30.830.10">
    <property type="entry name" value="Metalloenzyme, LuxS/M16 peptidase-like"/>
    <property type="match status" value="4"/>
</dbReference>
<accession>A0A0M3QGA8</accession>
<dbReference type="InterPro" id="IPR055130">
    <property type="entry name" value="PreP_C"/>
</dbReference>
<dbReference type="RefSeq" id="WP_053551498.1">
    <property type="nucleotide sequence ID" value="NZ_CP010802.1"/>
</dbReference>
<sequence length="986" mass="108564">MPATALHTGQTLHGFKITDIIPIAELNATLFRLRHEKTGARMVHLATEDPNNLFAVGFRTPPADSTGVAHILEHTVLCGSRRYPVRDPFFTMLKRSLNTFMNAMTASDWTLYPFSSQNTKDFYNLLDIYLDAAFFPLLRERDFRQEGHRIEFARPDDPQSPLEFKGVVYNEMKGAMASPPSLLGRRLAKALYPTTTYGHNSGGEPAEIPDLTWEALRAFHASYYHPSNAWFYTCGNLPLEKHLAVIEERVLSQFERREVQSEVPPEIRFDAPRQETETFPLAPGEETARRSLVQVGWLTCDISDSFERLALTILSSLLVGNPAAPLYKALLDSGLGDNLAPGTGYNDDNRTTYFAAGLQGTDPDQAAAVEALILSTLEEAARSGFSPERIEGVIHRLEFAHREVSGDHYPYPLALLMRLMGPWLHNDDPVSPLQLGDNLRRLRQEMAAGPFFQDLIRRHFLDNRHRVTLTLRPDPTQKEREDAAAAERLAKVAGRLDAEQRQQLIDQARELAAAQEAEEDISCLPTLTREDIPAEELPVSSSLNREGFHEVQWFPQPTNGIDYFIAHLPTAGLPEELLPYVPLFCTMLTQIGAADCSYLEMAERMEAHTGGIQAGAGILDDPGTLSAFEGVVELKGKALQRNQKQLFAILADLCRAPDFSDVKRLQTVIGQIKTSMENSIPASGHSYAARAAASRLTAAAALRETWSGLSQFRLIKELSTRSTEELAPVAERLQAIAATLFQGPNFSCGISGEEASFAAVRGGLSAFFGALPPGSGESRPSEAPPFSPAPARLGYATSVPVAYVTRVFRTVPYTHDDSAPLMVLAKLLRAGFLHREIREKGGAYGGLAGYDTEGGLFSLLSYRDPQLARTLRVFDQAVDWAAAGTFTDDEIDEAILAVFADLDRPLSPGGRGNREFANTRQGLTLEMRRHLRRGVLATDRARLMETAKTYLGAGRSESAVSVIAGEEMLTQANGELGSEGLTIERI</sequence>
<evidence type="ECO:0000256" key="6">
    <source>
        <dbReference type="ARBA" id="ARBA00022833"/>
    </source>
</evidence>
<protein>
    <submittedName>
        <fullName evidence="10">Peptidase M16</fullName>
    </submittedName>
</protein>
<dbReference type="FunFam" id="3.30.830.10:FF:000009">
    <property type="entry name" value="Presequence protease, mitochondrial"/>
    <property type="match status" value="1"/>
</dbReference>
<dbReference type="PANTHER" id="PTHR43016">
    <property type="entry name" value="PRESEQUENCE PROTEASE"/>
    <property type="match status" value="1"/>
</dbReference>
<keyword evidence="5" id="KW-0378">Hydrolase</keyword>
<dbReference type="InterPro" id="IPR011249">
    <property type="entry name" value="Metalloenz_LuxS/M16"/>
</dbReference>
<gene>
    <name evidence="10" type="ORF">DSOUD_2755</name>
</gene>
<evidence type="ECO:0000259" key="9">
    <source>
        <dbReference type="SMART" id="SM01264"/>
    </source>
</evidence>
<evidence type="ECO:0000256" key="4">
    <source>
        <dbReference type="ARBA" id="ARBA00022723"/>
    </source>
</evidence>
<dbReference type="GO" id="GO:0004222">
    <property type="term" value="F:metalloendopeptidase activity"/>
    <property type="evidence" value="ECO:0007669"/>
    <property type="project" value="InterPro"/>
</dbReference>
<dbReference type="Pfam" id="PF08367">
    <property type="entry name" value="M16C_assoc"/>
    <property type="match status" value="1"/>
</dbReference>
<dbReference type="Proteomes" id="UP000057158">
    <property type="component" value="Chromosome"/>
</dbReference>
<dbReference type="GO" id="GO:0046872">
    <property type="term" value="F:metal ion binding"/>
    <property type="evidence" value="ECO:0007669"/>
    <property type="project" value="UniProtKB-KW"/>
</dbReference>
<dbReference type="InterPro" id="IPR001431">
    <property type="entry name" value="Pept_M16_Zn_BS"/>
</dbReference>
<dbReference type="SMART" id="SM01264">
    <property type="entry name" value="M16C_associated"/>
    <property type="match status" value="1"/>
</dbReference>
<dbReference type="OrthoDB" id="9762027at2"/>
<evidence type="ECO:0000256" key="8">
    <source>
        <dbReference type="RuleBase" id="RU004447"/>
    </source>
</evidence>
<dbReference type="InterPro" id="IPR011765">
    <property type="entry name" value="Pept_M16_N"/>
</dbReference>
<dbReference type="InterPro" id="IPR013578">
    <property type="entry name" value="Peptidase_M16C_assoc"/>
</dbReference>
<proteinExistence type="inferred from homology"/>
<evidence type="ECO:0000313" key="11">
    <source>
        <dbReference type="Proteomes" id="UP000057158"/>
    </source>
</evidence>
<dbReference type="KEGG" id="des:DSOUD_2755"/>
<dbReference type="GO" id="GO:0006508">
    <property type="term" value="P:proteolysis"/>
    <property type="evidence" value="ECO:0007669"/>
    <property type="project" value="UniProtKB-KW"/>
</dbReference>
<dbReference type="STRING" id="1603606.DSOUD_2755"/>
<keyword evidence="11" id="KW-1185">Reference proteome</keyword>
<dbReference type="InterPro" id="IPR007863">
    <property type="entry name" value="Peptidase_M16_C"/>
</dbReference>
<evidence type="ECO:0000256" key="7">
    <source>
        <dbReference type="ARBA" id="ARBA00023049"/>
    </source>
</evidence>
<keyword evidence="4" id="KW-0479">Metal-binding</keyword>
<reference evidence="10 11" key="1">
    <citation type="submission" date="2015-07" db="EMBL/GenBank/DDBJ databases">
        <title>Isolation and Genomic Characterization of a Novel Halophilic Metal-Reducing Deltaproteobacterium from the Deep Subsurface.</title>
        <authorList>
            <person name="Badalamenti J.P."/>
            <person name="Summers Z.M."/>
            <person name="Gralnick J.A."/>
            <person name="Bond D.R."/>
        </authorList>
    </citation>
    <scope>NUCLEOTIDE SEQUENCE [LARGE SCALE GENOMIC DNA]</scope>
    <source>
        <strain evidence="10 11">WTL</strain>
    </source>
</reference>
<comment type="cofactor">
    <cofactor evidence="1">
        <name>Zn(2+)</name>
        <dbReference type="ChEBI" id="CHEBI:29105"/>
    </cofactor>
</comment>
<evidence type="ECO:0000256" key="2">
    <source>
        <dbReference type="ARBA" id="ARBA00007261"/>
    </source>
</evidence>
<evidence type="ECO:0000313" key="10">
    <source>
        <dbReference type="EMBL" id="ALC17493.1"/>
    </source>
</evidence>
<dbReference type="PROSITE" id="PS00143">
    <property type="entry name" value="INSULINASE"/>
    <property type="match status" value="1"/>
</dbReference>
<dbReference type="AlphaFoldDB" id="A0A0M3QGA8"/>
<keyword evidence="6" id="KW-0862">Zinc</keyword>
<name>A0A0M3QGA8_9BACT</name>